<reference evidence="2" key="1">
    <citation type="submission" date="2020-06" db="EMBL/GenBank/DDBJ databases">
        <title>WGS assembly of Ceratodon purpureus strain R40.</title>
        <authorList>
            <person name="Carey S.B."/>
            <person name="Jenkins J."/>
            <person name="Shu S."/>
            <person name="Lovell J.T."/>
            <person name="Sreedasyam A."/>
            <person name="Maumus F."/>
            <person name="Tiley G.P."/>
            <person name="Fernandez-Pozo N."/>
            <person name="Barry K."/>
            <person name="Chen C."/>
            <person name="Wang M."/>
            <person name="Lipzen A."/>
            <person name="Daum C."/>
            <person name="Saski C.A."/>
            <person name="Payton A.C."/>
            <person name="Mcbreen J.C."/>
            <person name="Conrad R.E."/>
            <person name="Kollar L.M."/>
            <person name="Olsson S."/>
            <person name="Huttunen S."/>
            <person name="Landis J.B."/>
            <person name="Wickett N.J."/>
            <person name="Johnson M.G."/>
            <person name="Rensing S.A."/>
            <person name="Grimwood J."/>
            <person name="Schmutz J."/>
            <person name="Mcdaniel S.F."/>
        </authorList>
    </citation>
    <scope>NUCLEOTIDE SEQUENCE</scope>
    <source>
        <strain evidence="2">R40</strain>
    </source>
</reference>
<feature type="compositionally biased region" description="Polar residues" evidence="1">
    <location>
        <begin position="50"/>
        <end position="60"/>
    </location>
</feature>
<dbReference type="Proteomes" id="UP000822688">
    <property type="component" value="Chromosome V"/>
</dbReference>
<evidence type="ECO:0000256" key="1">
    <source>
        <dbReference type="SAM" id="MobiDB-lite"/>
    </source>
</evidence>
<gene>
    <name evidence="2" type="ORF">KC19_VG250700</name>
</gene>
<accession>A0A8T0HTV9</accession>
<comment type="caution">
    <text evidence="2">The sequence shown here is derived from an EMBL/GenBank/DDBJ whole genome shotgun (WGS) entry which is preliminary data.</text>
</comment>
<proteinExistence type="predicted"/>
<feature type="region of interest" description="Disordered" evidence="1">
    <location>
        <begin position="49"/>
        <end position="106"/>
    </location>
</feature>
<sequence>MQLQLLSCHQSGNSGRELYDSVCVGGVKKLEMTTGREIARGEKGAKVAYQESSRCSSRGSTRIKPGGMGESIPPALRSSGSKPTSPRLEGEIGVKQREGSNGSPSVDELLKTVKRLEKGFLSLADAVIAEIEGMREDARSWQEEREELWKTVMAFHSHQKSDMEPVRHRLDSLEKRASDIEKHLQSRDPETRIPANDRLEELERRAYELEKQVKKQHAHLLHGPLQTGQEKPVFKEELVYRPGNLLEQHRSKLEGSKRLGLSSRNSDSEEAILAVRKEIEEFHGGRVGDRGMSSENGELQQTELENNVSAVSAVIHDLHKLQEWCKLVENDQAMRLQRLTESVSEHHM</sequence>
<evidence type="ECO:0000313" key="2">
    <source>
        <dbReference type="EMBL" id="KAG0574286.1"/>
    </source>
</evidence>
<organism evidence="2 3">
    <name type="scientific">Ceratodon purpureus</name>
    <name type="common">Fire moss</name>
    <name type="synonym">Dicranum purpureum</name>
    <dbReference type="NCBI Taxonomy" id="3225"/>
    <lineage>
        <taxon>Eukaryota</taxon>
        <taxon>Viridiplantae</taxon>
        <taxon>Streptophyta</taxon>
        <taxon>Embryophyta</taxon>
        <taxon>Bryophyta</taxon>
        <taxon>Bryophytina</taxon>
        <taxon>Bryopsida</taxon>
        <taxon>Dicranidae</taxon>
        <taxon>Pseudoditrichales</taxon>
        <taxon>Ditrichaceae</taxon>
        <taxon>Ceratodon</taxon>
    </lineage>
</organism>
<keyword evidence="3" id="KW-1185">Reference proteome</keyword>
<dbReference type="EMBL" id="CM026426">
    <property type="protein sequence ID" value="KAG0574286.1"/>
    <property type="molecule type" value="Genomic_DNA"/>
</dbReference>
<dbReference type="AlphaFoldDB" id="A0A8T0HTV9"/>
<protein>
    <submittedName>
        <fullName evidence="2">Uncharacterized protein</fullName>
    </submittedName>
</protein>
<name>A0A8T0HTV9_CERPU</name>
<feature type="compositionally biased region" description="Basic and acidic residues" evidence="1">
    <location>
        <begin position="88"/>
        <end position="98"/>
    </location>
</feature>
<evidence type="ECO:0000313" key="3">
    <source>
        <dbReference type="Proteomes" id="UP000822688"/>
    </source>
</evidence>